<evidence type="ECO:0000256" key="1">
    <source>
        <dbReference type="SAM" id="Phobius"/>
    </source>
</evidence>
<keyword evidence="1" id="KW-0812">Transmembrane</keyword>
<evidence type="ECO:0000313" key="2">
    <source>
        <dbReference type="EMBL" id="KGG22454.1"/>
    </source>
</evidence>
<evidence type="ECO:0008006" key="4">
    <source>
        <dbReference type="Google" id="ProtNLM"/>
    </source>
</evidence>
<proteinExistence type="predicted"/>
<sequence>MTTQNSNNSRNIDPEKVTAERLNGYAALFGCIALVGAYATTGQIIPGFV</sequence>
<dbReference type="AlphaFoldDB" id="A0A0A2CD16"/>
<reference evidence="3" key="1">
    <citation type="journal article" date="2014" name="Sci. Data">
        <title>Genomes of diverse isolates of the marine cyanobacterium Prochlorococcus.</title>
        <authorList>
            <person name="Biller S."/>
            <person name="Berube P."/>
            <person name="Thompson J."/>
            <person name="Kelly L."/>
            <person name="Roggensack S."/>
            <person name="Awad L."/>
            <person name="Roache-Johnson K."/>
            <person name="Ding H."/>
            <person name="Giovannoni S.J."/>
            <person name="Moore L.R."/>
            <person name="Chisholm S.W."/>
        </authorList>
    </citation>
    <scope>NUCLEOTIDE SEQUENCE [LARGE SCALE GENOMIC DNA]</scope>
    <source>
        <strain evidence="3">PAC1</strain>
    </source>
</reference>
<evidence type="ECO:0000313" key="3">
    <source>
        <dbReference type="Proteomes" id="UP000030392"/>
    </source>
</evidence>
<organism evidence="2 3">
    <name type="scientific">Prochlorococcus marinus str. PAC1</name>
    <dbReference type="NCBI Taxonomy" id="59924"/>
    <lineage>
        <taxon>Bacteria</taxon>
        <taxon>Bacillati</taxon>
        <taxon>Cyanobacteriota</taxon>
        <taxon>Cyanophyceae</taxon>
        <taxon>Synechococcales</taxon>
        <taxon>Prochlorococcaceae</taxon>
        <taxon>Prochlorococcus</taxon>
    </lineage>
</organism>
<keyword evidence="1" id="KW-1133">Transmembrane helix</keyword>
<comment type="caution">
    <text evidence="2">The sequence shown here is derived from an EMBL/GenBank/DDBJ whole genome shotgun (WGS) entry which is preliminary data.</text>
</comment>
<dbReference type="RefSeq" id="WP_036904203.1">
    <property type="nucleotide sequence ID" value="NZ_CP138967.1"/>
</dbReference>
<accession>A0A0A2CD16</accession>
<feature type="transmembrane region" description="Helical" evidence="1">
    <location>
        <begin position="25"/>
        <end position="45"/>
    </location>
</feature>
<protein>
    <recommendedName>
        <fullName evidence="4">High light inducible protein</fullName>
    </recommendedName>
</protein>
<dbReference type="Proteomes" id="UP000030392">
    <property type="component" value="Unassembled WGS sequence"/>
</dbReference>
<name>A0A0A2CD16_PROMR</name>
<keyword evidence="1" id="KW-0472">Membrane</keyword>
<dbReference type="EMBL" id="JNAX01000002">
    <property type="protein sequence ID" value="KGG22454.1"/>
    <property type="molecule type" value="Genomic_DNA"/>
</dbReference>
<gene>
    <name evidence="2" type="ORF">EV03_0124</name>
</gene>